<dbReference type="OrthoDB" id="457740at2"/>
<gene>
    <name evidence="1" type="ORF">WN50_22430</name>
</gene>
<evidence type="ECO:0000313" key="1">
    <source>
        <dbReference type="EMBL" id="KKD35946.1"/>
    </source>
</evidence>
<dbReference type="AlphaFoldDB" id="A0A0F5YAF6"/>
<sequence>MRLQNVQELAKLNLSEIAVKTPDCLAHSTPNVQLEEINSGLPLRNYPAHLRIVQVQNIGEQIKVSLINDKNTTEKVAIRHIYEANFNWNSWLQKSQEKAKISQHPLIGYHCIDYVTQRESYLGKSWEEACQKLSQIALD</sequence>
<dbReference type="RefSeq" id="WP_046280822.1">
    <property type="nucleotide sequence ID" value="NZ_LATL02000114.1"/>
</dbReference>
<organism evidence="1 2">
    <name type="scientific">Limnoraphis robusta CS-951</name>
    <dbReference type="NCBI Taxonomy" id="1637645"/>
    <lineage>
        <taxon>Bacteria</taxon>
        <taxon>Bacillati</taxon>
        <taxon>Cyanobacteriota</taxon>
        <taxon>Cyanophyceae</taxon>
        <taxon>Oscillatoriophycideae</taxon>
        <taxon>Oscillatoriales</taxon>
        <taxon>Sirenicapillariaceae</taxon>
        <taxon>Limnoraphis</taxon>
    </lineage>
</organism>
<proteinExistence type="predicted"/>
<name>A0A0F5YAF6_9CYAN</name>
<dbReference type="EMBL" id="LATL02000114">
    <property type="protein sequence ID" value="KKD35946.1"/>
    <property type="molecule type" value="Genomic_DNA"/>
</dbReference>
<accession>A0A0F5YAF6</accession>
<evidence type="ECO:0000313" key="2">
    <source>
        <dbReference type="Proteomes" id="UP000033607"/>
    </source>
</evidence>
<protein>
    <submittedName>
        <fullName evidence="1">Uncharacterized protein</fullName>
    </submittedName>
</protein>
<reference evidence="1 2" key="1">
    <citation type="submission" date="2015-06" db="EMBL/GenBank/DDBJ databases">
        <title>Draft genome assembly of filamentous brackish cyanobacterium Limnoraphis robusta strain CS-951.</title>
        <authorList>
            <person name="Willis A."/>
            <person name="Parks M."/>
            <person name="Burford M.A."/>
        </authorList>
    </citation>
    <scope>NUCLEOTIDE SEQUENCE [LARGE SCALE GENOMIC DNA]</scope>
    <source>
        <strain evidence="1 2">CS-951</strain>
    </source>
</reference>
<comment type="caution">
    <text evidence="1">The sequence shown here is derived from an EMBL/GenBank/DDBJ whole genome shotgun (WGS) entry which is preliminary data.</text>
</comment>
<dbReference type="Proteomes" id="UP000033607">
    <property type="component" value="Unassembled WGS sequence"/>
</dbReference>